<dbReference type="KEGG" id="lins:G7067_04970"/>
<dbReference type="EMBL" id="CP049934">
    <property type="protein sequence ID" value="QIM15916.1"/>
    <property type="molecule type" value="Genomic_DNA"/>
</dbReference>
<proteinExistence type="predicted"/>
<evidence type="ECO:0000313" key="1">
    <source>
        <dbReference type="EMBL" id="QIM15916.1"/>
    </source>
</evidence>
<keyword evidence="2" id="KW-1185">Reference proteome</keyword>
<name>A0A6G8FHE0_9MICO</name>
<organism evidence="1 2">
    <name type="scientific">Leucobacter insecticola</name>
    <dbReference type="NCBI Taxonomy" id="2714934"/>
    <lineage>
        <taxon>Bacteria</taxon>
        <taxon>Bacillati</taxon>
        <taxon>Actinomycetota</taxon>
        <taxon>Actinomycetes</taxon>
        <taxon>Micrococcales</taxon>
        <taxon>Microbacteriaceae</taxon>
        <taxon>Leucobacter</taxon>
    </lineage>
</organism>
<dbReference type="RefSeq" id="WP_166322430.1">
    <property type="nucleotide sequence ID" value="NZ_CP049934.1"/>
</dbReference>
<reference evidence="1 2" key="1">
    <citation type="submission" date="2020-03" db="EMBL/GenBank/DDBJ databases">
        <title>Leucobacter sp. nov., isolated from beetles.</title>
        <authorList>
            <person name="Hyun D.-W."/>
            <person name="Bae J.-W."/>
        </authorList>
    </citation>
    <scope>NUCLEOTIDE SEQUENCE [LARGE SCALE GENOMIC DNA]</scope>
    <source>
        <strain evidence="1 2">HDW9B</strain>
    </source>
</reference>
<dbReference type="Proteomes" id="UP000501387">
    <property type="component" value="Chromosome"/>
</dbReference>
<protein>
    <submittedName>
        <fullName evidence="1">Uncharacterized protein</fullName>
    </submittedName>
</protein>
<evidence type="ECO:0000313" key="2">
    <source>
        <dbReference type="Proteomes" id="UP000501387"/>
    </source>
</evidence>
<gene>
    <name evidence="1" type="ORF">G7067_04970</name>
</gene>
<dbReference type="AlphaFoldDB" id="A0A6G8FHE0"/>
<accession>A0A6G8FHE0</accession>
<sequence length="102" mass="10830">MSEQFKITDAELKTAGECLVAASYAMEVFEKKAPGQFASLTGIGETVQQFLKSLEEARFALADAAKTGAQEVAGVMQVSKSLDQHIANSLQSGFLVSGSKKK</sequence>